<evidence type="ECO:0000313" key="6">
    <source>
        <dbReference type="EMBL" id="CAD7258592.1"/>
    </source>
</evidence>
<accession>A0A7R9FY24</accession>
<feature type="region of interest" description="Disordered" evidence="4">
    <location>
        <begin position="718"/>
        <end position="807"/>
    </location>
</feature>
<dbReference type="Pfam" id="PF12874">
    <property type="entry name" value="zf-met"/>
    <property type="match status" value="2"/>
</dbReference>
<dbReference type="InterPro" id="IPR036236">
    <property type="entry name" value="Znf_C2H2_sf"/>
</dbReference>
<dbReference type="GO" id="GO:0003725">
    <property type="term" value="F:double-stranded RNA binding"/>
    <property type="evidence" value="ECO:0007669"/>
    <property type="project" value="TreeGrafter"/>
</dbReference>
<dbReference type="SUPFAM" id="SSF57667">
    <property type="entry name" value="beta-beta-alpha zinc fingers"/>
    <property type="match status" value="3"/>
</dbReference>
<reference evidence="6" key="1">
    <citation type="submission" date="2020-11" db="EMBL/GenBank/DDBJ databases">
        <authorList>
            <person name="Tran Van P."/>
        </authorList>
    </citation>
    <scope>NUCLEOTIDE SEQUENCE</scope>
</reference>
<dbReference type="FunFam" id="3.30.460.10:FF:000010">
    <property type="entry name" value="Zinc finger RNA-binding protein 2"/>
    <property type="match status" value="1"/>
</dbReference>
<dbReference type="InterPro" id="IPR043519">
    <property type="entry name" value="NT_sf"/>
</dbReference>
<keyword evidence="3" id="KW-0862">Zinc</keyword>
<gene>
    <name evidence="6" type="ORF">TSIB3V08_LOCUS2817</name>
</gene>
<dbReference type="Pfam" id="PF12171">
    <property type="entry name" value="zf-C2H2_jaz"/>
    <property type="match status" value="1"/>
</dbReference>
<dbReference type="Gene3D" id="1.10.1410.40">
    <property type="match status" value="1"/>
</dbReference>
<dbReference type="Gene3D" id="3.30.160.60">
    <property type="entry name" value="Classic Zinc Finger"/>
    <property type="match status" value="3"/>
</dbReference>
<feature type="compositionally biased region" description="Low complexity" evidence="4">
    <location>
        <begin position="720"/>
        <end position="730"/>
    </location>
</feature>
<keyword evidence="2" id="KW-0863">Zinc-finger</keyword>
<name>A0A7R9FY24_TIMSH</name>
<dbReference type="AlphaFoldDB" id="A0A7R9FY24"/>
<dbReference type="InterPro" id="IPR013087">
    <property type="entry name" value="Znf_C2H2_type"/>
</dbReference>
<dbReference type="SMART" id="SM00572">
    <property type="entry name" value="DZF"/>
    <property type="match status" value="1"/>
</dbReference>
<evidence type="ECO:0000256" key="4">
    <source>
        <dbReference type="SAM" id="MobiDB-lite"/>
    </source>
</evidence>
<dbReference type="FunFam" id="1.10.1410.40:FF:000001">
    <property type="entry name" value="interleukin enhancer-binding factor 3 isoform X1"/>
    <property type="match status" value="1"/>
</dbReference>
<dbReference type="InterPro" id="IPR003604">
    <property type="entry name" value="Matrin/U1-like-C_Znf_C2H2"/>
</dbReference>
<dbReference type="GO" id="GO:0008270">
    <property type="term" value="F:zinc ion binding"/>
    <property type="evidence" value="ECO:0007669"/>
    <property type="project" value="UniProtKB-KW"/>
</dbReference>
<dbReference type="Gene3D" id="3.30.460.10">
    <property type="entry name" value="Beta Polymerase, domain 2"/>
    <property type="match status" value="1"/>
</dbReference>
<dbReference type="InterPro" id="IPR049402">
    <property type="entry name" value="DZF_dom_C"/>
</dbReference>
<dbReference type="InterPro" id="IPR049401">
    <property type="entry name" value="DZF_dom_N"/>
</dbReference>
<dbReference type="FunFam" id="3.30.160.60:FF:000898">
    <property type="entry name" value="zinc finger RNA-binding protein 2"/>
    <property type="match status" value="1"/>
</dbReference>
<dbReference type="EMBL" id="OC000889">
    <property type="protein sequence ID" value="CAD7258592.1"/>
    <property type="molecule type" value="Genomic_DNA"/>
</dbReference>
<dbReference type="PANTHER" id="PTHR45762:SF3">
    <property type="entry name" value="ZINC-FINGER PROTEIN AT 72D, ISOFORM B"/>
    <property type="match status" value="1"/>
</dbReference>
<dbReference type="InterPro" id="IPR022755">
    <property type="entry name" value="Znf_C2H2_jaz"/>
</dbReference>
<dbReference type="FunFam" id="3.30.160.60:FF:000210">
    <property type="entry name" value="Zinc finger RNA-binding protein 2"/>
    <property type="match status" value="1"/>
</dbReference>
<evidence type="ECO:0000256" key="3">
    <source>
        <dbReference type="ARBA" id="ARBA00022833"/>
    </source>
</evidence>
<evidence type="ECO:0000259" key="5">
    <source>
        <dbReference type="PROSITE" id="PS51703"/>
    </source>
</evidence>
<dbReference type="InterPro" id="IPR006561">
    <property type="entry name" value="DZF_dom"/>
</dbReference>
<sequence length="1128" mass="122186">MIMWPFYKPDSSIWWNPVEWNPVDESATGAAAYQTGQTGYAVTPTAATAATYTAQRPGTGYEAAYQTAATHTTPGTYAVGAGTAATATTYDYGYGRTAQTAYDSTKTYYQQPAAAAAAAATYSTTDTHYQDVGYPYSAPHAASKPAFSTTSTYPATTRQVTPAATPKATSYSTAYTSQGTQQGASYSTGYTAAAAQTTNTTKATAVAANTTYSGYDAALYSAATMYVAQQAQTGTVTGTTVATPTNTATSKPAGSWQGYKKGPMSNFRMKPKLPPKPMQLHYCDVCKISCAGPQTYREHLEGQKHKKKESALKAGSAPVARGGNALRCELCDVTCTGSDAYAAHIRGAKHQKVVKLHTKLGKPIPSTDPVVLGVTKATTAVSPTSTTSTAKVGGAVKTATLMAGGVKKTITAAPKINFVAGKVVNFNCKLCECKFNDPNAKEMHMKGRRHRLQFKRKVNPELIVDVKPSTRIRKIQEDRLRRIQLRDEYWRRLDEERMIEEEERMWWEERRRYEEEMEYFEWCRRMGRDPRALPPPPPRPFGPPGVPPLMFFPPQPPMRRLDSSDDRHVIARHAEIYPKEDELQAVQRIVSHTEKALKFVSDHLADQATAAAKAAAAKSVAGATKPTPGAVKPPVGVIKPVTVPVKPGQGPVRPPAPTMAKPGAPPIRPQIGAPLVRPGFQEVALRVSHSSQMSSGRMKPRCMLLDGQEWALRPTLRNRGAASSGAHSSGVRPPLAQGVKPVQTPGPRPPGPGAKTPVITPPATPKPVATSTPVPQGKVEPTKVDKSRDVGKKEDGRDGNLFSFQRDKDDSQVPRVLKGVMRVGVLAKGLLLHGDTAVNLVVLCAEKPTRTLLNKVAENLPKQLQIVCPEETYKVHRKVDEAAILVMGVKEPHITVTITLTSPVMREPLLVPQEPVSGDSVSVSQAQVNKDPPDVLDKQKCLDALAALRHAKWFQARATGLPSCVMVIRILRDLCQRVPTWAPLHSWAMELLVEKVISSSGAPLSPGESLRRVLESLASGILLPGGPGLLDPCEKDPVDAAGNMQPQQREDITASAQHALRLLAFRQIHKVLGMDHLPVSKFRQNRFNPRKRRRDNSSGEGNDSEVGDGKKDKKDTDAEKMETEKVGK</sequence>
<organism evidence="6">
    <name type="scientific">Timema shepardi</name>
    <name type="common">Walking stick</name>
    <dbReference type="NCBI Taxonomy" id="629360"/>
    <lineage>
        <taxon>Eukaryota</taxon>
        <taxon>Metazoa</taxon>
        <taxon>Ecdysozoa</taxon>
        <taxon>Arthropoda</taxon>
        <taxon>Hexapoda</taxon>
        <taxon>Insecta</taxon>
        <taxon>Pterygota</taxon>
        <taxon>Neoptera</taxon>
        <taxon>Polyneoptera</taxon>
        <taxon>Phasmatodea</taxon>
        <taxon>Timematodea</taxon>
        <taxon>Timematoidea</taxon>
        <taxon>Timematidae</taxon>
        <taxon>Timema</taxon>
    </lineage>
</organism>
<dbReference type="GO" id="GO:0071011">
    <property type="term" value="C:precatalytic spliceosome"/>
    <property type="evidence" value="ECO:0007669"/>
    <property type="project" value="TreeGrafter"/>
</dbReference>
<dbReference type="SMART" id="SM00451">
    <property type="entry name" value="ZnF_U1"/>
    <property type="match status" value="3"/>
</dbReference>
<keyword evidence="1" id="KW-0479">Metal-binding</keyword>
<proteinExistence type="predicted"/>
<dbReference type="Pfam" id="PF20965">
    <property type="entry name" value="DZF_C"/>
    <property type="match status" value="1"/>
</dbReference>
<evidence type="ECO:0000256" key="2">
    <source>
        <dbReference type="ARBA" id="ARBA00022771"/>
    </source>
</evidence>
<feature type="compositionally biased region" description="Basic and acidic residues" evidence="4">
    <location>
        <begin position="1107"/>
        <end position="1128"/>
    </location>
</feature>
<evidence type="ECO:0000256" key="1">
    <source>
        <dbReference type="ARBA" id="ARBA00022723"/>
    </source>
</evidence>
<feature type="region of interest" description="Disordered" evidence="4">
    <location>
        <begin position="1083"/>
        <end position="1128"/>
    </location>
</feature>
<dbReference type="PANTHER" id="PTHR45762">
    <property type="entry name" value="ZINC FINGER RNA-BINDING PROTEIN"/>
    <property type="match status" value="1"/>
</dbReference>
<dbReference type="PROSITE" id="PS00028">
    <property type="entry name" value="ZINC_FINGER_C2H2_1"/>
    <property type="match status" value="1"/>
</dbReference>
<dbReference type="Pfam" id="PF07528">
    <property type="entry name" value="DZF_N"/>
    <property type="match status" value="1"/>
</dbReference>
<dbReference type="PROSITE" id="PS51703">
    <property type="entry name" value="DZF"/>
    <property type="match status" value="1"/>
</dbReference>
<feature type="compositionally biased region" description="Basic and acidic residues" evidence="4">
    <location>
        <begin position="780"/>
        <end position="798"/>
    </location>
</feature>
<dbReference type="GO" id="GO:0003727">
    <property type="term" value="F:single-stranded RNA binding"/>
    <property type="evidence" value="ECO:0007669"/>
    <property type="project" value="TreeGrafter"/>
</dbReference>
<dbReference type="SMART" id="SM00355">
    <property type="entry name" value="ZnF_C2H2"/>
    <property type="match status" value="3"/>
</dbReference>
<feature type="domain" description="DZF" evidence="5">
    <location>
        <begin position="539"/>
        <end position="1098"/>
    </location>
</feature>
<protein>
    <recommendedName>
        <fullName evidence="5">DZF domain-containing protein</fullName>
    </recommendedName>
</protein>